<sequence length="396" mass="44706">MSLGRKPTAFVSSTCYDLKQVRDDIRSFFQDQLGYDVLLSEYDSFPLDPRAGTVDNCLRAVDERADIFVLIVGCRYGYVTETGHSVTNMEYLRAKAKGIPIYAFVDQKILSILPLWRDNPDGNFQSTVDTPKLFEFVDTFRRNDGIWSFGFETAQDIISTLKTQLSYLFSDCLLLKQKATPQIMSSKVAMLDGYSFQLALMCPAGWEYKLFAQVLSSGLNKLIDRRRDFNFGITLAPSRELQSIEEVIDYITLKMNQLQRAIDAVSVLIRKTLPEAFGKPGVAGDADYIIYSANRLINVYSSIIDWSLDFSTIVTEDDFSGIVSSFSKMCEVTLCDIEQFSKECCEKLLLIPDAISENSEPMSINLTLSLSSPDTDEFYRELNTLLTKLGISLEDN</sequence>
<dbReference type="AlphaFoldDB" id="A0AAX1KKN2"/>
<gene>
    <name evidence="2" type="ORF">I5Q84_02590</name>
</gene>
<organism evidence="2 3">
    <name type="scientific">Flavonifractor plautii</name>
    <name type="common">Fusobacterium plautii</name>
    <dbReference type="NCBI Taxonomy" id="292800"/>
    <lineage>
        <taxon>Bacteria</taxon>
        <taxon>Bacillati</taxon>
        <taxon>Bacillota</taxon>
        <taxon>Clostridia</taxon>
        <taxon>Eubacteriales</taxon>
        <taxon>Oscillospiraceae</taxon>
        <taxon>Flavonifractor</taxon>
    </lineage>
</organism>
<dbReference type="Proteomes" id="UP000595792">
    <property type="component" value="Chromosome"/>
</dbReference>
<feature type="domain" description="DUF4062" evidence="1">
    <location>
        <begin position="10"/>
        <end position="94"/>
    </location>
</feature>
<evidence type="ECO:0000313" key="3">
    <source>
        <dbReference type="Proteomes" id="UP000595792"/>
    </source>
</evidence>
<dbReference type="Pfam" id="PF13271">
    <property type="entry name" value="DUF4062"/>
    <property type="match status" value="1"/>
</dbReference>
<evidence type="ECO:0000259" key="1">
    <source>
        <dbReference type="Pfam" id="PF13271"/>
    </source>
</evidence>
<reference evidence="2 3" key="1">
    <citation type="submission" date="2020-11" db="EMBL/GenBank/DDBJ databases">
        <title>Closed and high quality bacterial genomes of the OMM12 community.</title>
        <authorList>
            <person name="Marbouty M."/>
            <person name="Lamy-Besnier Q."/>
            <person name="Debarbieux L."/>
            <person name="Koszul R."/>
        </authorList>
    </citation>
    <scope>NUCLEOTIDE SEQUENCE [LARGE SCALE GENOMIC DNA]</scope>
    <source>
        <strain evidence="2 3">YL31</strain>
    </source>
</reference>
<dbReference type="InterPro" id="IPR025139">
    <property type="entry name" value="DUF4062"/>
</dbReference>
<name>A0AAX1KKN2_FLAPL</name>
<evidence type="ECO:0000313" key="2">
    <source>
        <dbReference type="EMBL" id="QQR06413.1"/>
    </source>
</evidence>
<dbReference type="EMBL" id="CP065315">
    <property type="protein sequence ID" value="QQR06413.1"/>
    <property type="molecule type" value="Genomic_DNA"/>
</dbReference>
<accession>A0AAX1KKN2</accession>
<proteinExistence type="predicted"/>
<dbReference type="RefSeq" id="WP_157781249.1">
    <property type="nucleotide sequence ID" value="NZ_CP015406.2"/>
</dbReference>
<protein>
    <submittedName>
        <fullName evidence="2">DUF4062 domain-containing protein</fullName>
    </submittedName>
</protein>